<evidence type="ECO:0000313" key="2">
    <source>
        <dbReference type="EMBL" id="OCB78292.1"/>
    </source>
</evidence>
<evidence type="ECO:0000256" key="1">
    <source>
        <dbReference type="SAM" id="MobiDB-lite"/>
    </source>
</evidence>
<feature type="compositionally biased region" description="Basic residues" evidence="1">
    <location>
        <begin position="8"/>
        <end position="19"/>
    </location>
</feature>
<feature type="compositionally biased region" description="Polar residues" evidence="1">
    <location>
        <begin position="36"/>
        <end position="45"/>
    </location>
</feature>
<feature type="region of interest" description="Disordered" evidence="1">
    <location>
        <begin position="1"/>
        <end position="137"/>
    </location>
</feature>
<protein>
    <submittedName>
        <fullName evidence="2">Uncharacterized protein</fullName>
    </submittedName>
</protein>
<feature type="compositionally biased region" description="Basic residues" evidence="1">
    <location>
        <begin position="48"/>
        <end position="57"/>
    </location>
</feature>
<feature type="compositionally biased region" description="Basic and acidic residues" evidence="1">
    <location>
        <begin position="79"/>
        <end position="88"/>
    </location>
</feature>
<gene>
    <name evidence="2" type="ORF">FLP_00900</name>
</gene>
<reference evidence="3" key="1">
    <citation type="submission" date="2016-03" db="EMBL/GenBank/DDBJ databases">
        <title>Draft genome sequence of Paenibacillus glacialis DSM 22343.</title>
        <authorList>
            <person name="Shin S.-K."/>
            <person name="Yi H."/>
        </authorList>
    </citation>
    <scope>NUCLEOTIDE SEQUENCE [LARGE SCALE GENOMIC DNA]</scope>
    <source>
        <strain evidence="3">CCUG 60099</strain>
    </source>
</reference>
<name>A0ABX2XPU4_9FLAO</name>
<dbReference type="RefSeq" id="WP_065447616.1">
    <property type="nucleotide sequence ID" value="NZ_LVEN01000001.1"/>
</dbReference>
<dbReference type="Proteomes" id="UP000093343">
    <property type="component" value="Unassembled WGS sequence"/>
</dbReference>
<evidence type="ECO:0000313" key="3">
    <source>
        <dbReference type="Proteomes" id="UP000093343"/>
    </source>
</evidence>
<comment type="caution">
    <text evidence="2">The sequence shown here is derived from an EMBL/GenBank/DDBJ whole genome shotgun (WGS) entry which is preliminary data.</text>
</comment>
<proteinExistence type="predicted"/>
<sequence>MQRIAGKSSKKILKQKKKNNSNILNKKIKQKITIQPEITTRTTVIPKTRSKTQKPKPKIPSPYDPQNPYKEPQSGPKDITGKDIEKDLTGNAPSKESQTDMDTQKSNEAQNDSFETKAPQKDNPVKKEFEIGQLGHK</sequence>
<keyword evidence="3" id="KW-1185">Reference proteome</keyword>
<feature type="compositionally biased region" description="Basic and acidic residues" evidence="1">
    <location>
        <begin position="114"/>
        <end position="130"/>
    </location>
</feature>
<dbReference type="EMBL" id="LVEN01000001">
    <property type="protein sequence ID" value="OCB78292.1"/>
    <property type="molecule type" value="Genomic_DNA"/>
</dbReference>
<organism evidence="2 3">
    <name type="scientific">Flavobacterium piscis</name>
    <dbReference type="NCBI Taxonomy" id="1114874"/>
    <lineage>
        <taxon>Bacteria</taxon>
        <taxon>Pseudomonadati</taxon>
        <taxon>Bacteroidota</taxon>
        <taxon>Flavobacteriia</taxon>
        <taxon>Flavobacteriales</taxon>
        <taxon>Flavobacteriaceae</taxon>
        <taxon>Flavobacterium</taxon>
    </lineage>
</organism>
<feature type="compositionally biased region" description="Polar residues" evidence="1">
    <location>
        <begin position="91"/>
        <end position="113"/>
    </location>
</feature>
<accession>A0ABX2XPU4</accession>